<keyword evidence="3" id="KW-0378">Hydrolase</keyword>
<evidence type="ECO:0000313" key="3">
    <source>
        <dbReference type="EMBL" id="MDN5200020.1"/>
    </source>
</evidence>
<name>A0ABT8KH27_9BACT</name>
<proteinExistence type="predicted"/>
<keyword evidence="4" id="KW-1185">Reference proteome</keyword>
<evidence type="ECO:0000256" key="1">
    <source>
        <dbReference type="ARBA" id="ARBA00022723"/>
    </source>
</evidence>
<dbReference type="SUPFAM" id="SSF56529">
    <property type="entry name" value="FAH"/>
    <property type="match status" value="1"/>
</dbReference>
<dbReference type="PANTHER" id="PTHR11820:SF7">
    <property type="entry name" value="ACYLPYRUVASE FAHD1, MITOCHONDRIAL"/>
    <property type="match status" value="1"/>
</dbReference>
<evidence type="ECO:0000313" key="4">
    <source>
        <dbReference type="Proteomes" id="UP001172082"/>
    </source>
</evidence>
<accession>A0ABT8KH27</accession>
<comment type="caution">
    <text evidence="3">The sequence shown here is derived from an EMBL/GenBank/DDBJ whole genome shotgun (WGS) entry which is preliminary data.</text>
</comment>
<dbReference type="Proteomes" id="UP001172082">
    <property type="component" value="Unassembled WGS sequence"/>
</dbReference>
<dbReference type="GO" id="GO:0016787">
    <property type="term" value="F:hydrolase activity"/>
    <property type="evidence" value="ECO:0007669"/>
    <property type="project" value="UniProtKB-KW"/>
</dbReference>
<organism evidence="3 4">
    <name type="scientific">Splendidivirga corallicola</name>
    <dbReference type="NCBI Taxonomy" id="3051826"/>
    <lineage>
        <taxon>Bacteria</taxon>
        <taxon>Pseudomonadati</taxon>
        <taxon>Bacteroidota</taxon>
        <taxon>Cytophagia</taxon>
        <taxon>Cytophagales</taxon>
        <taxon>Splendidivirgaceae</taxon>
        <taxon>Splendidivirga</taxon>
    </lineage>
</organism>
<keyword evidence="1" id="KW-0479">Metal-binding</keyword>
<dbReference type="RefSeq" id="WP_346750047.1">
    <property type="nucleotide sequence ID" value="NZ_JAUJEA010000001.1"/>
</dbReference>
<protein>
    <submittedName>
        <fullName evidence="3">Fumarylacetoacetate hydrolase family protein</fullName>
    </submittedName>
</protein>
<dbReference type="PANTHER" id="PTHR11820">
    <property type="entry name" value="ACYLPYRUVASE"/>
    <property type="match status" value="1"/>
</dbReference>
<gene>
    <name evidence="3" type="ORF">QQ008_01575</name>
</gene>
<dbReference type="Gene3D" id="3.90.850.10">
    <property type="entry name" value="Fumarylacetoacetase-like, C-terminal domain"/>
    <property type="match status" value="1"/>
</dbReference>
<reference evidence="3" key="1">
    <citation type="submission" date="2023-06" db="EMBL/GenBank/DDBJ databases">
        <title>Genomic of Parafulvivirga corallium.</title>
        <authorList>
            <person name="Wang G."/>
        </authorList>
    </citation>
    <scope>NUCLEOTIDE SEQUENCE</scope>
    <source>
        <strain evidence="3">BMA10</strain>
    </source>
</reference>
<dbReference type="InterPro" id="IPR011234">
    <property type="entry name" value="Fumarylacetoacetase-like_C"/>
</dbReference>
<sequence>MKIFAIGRNYTEHIKELNNERPDEPVIFTKPDTAILRKNAPFYYPNFSNDIHYEVELLIKIKHQGKGIEEKFARKYYEEVGIGIDFTARDLQQKAKTKGLPWDLAKGFNGSAPMSAFYPIADFGGLEDLNFSLKVDGELRQKGNTKLMLFSFDYIVSYLSRFFTLNKGDIIFTGTPKGVGPVNIGNRLEAFIEDKKLLDFEVK</sequence>
<dbReference type="EMBL" id="JAUJEA010000001">
    <property type="protein sequence ID" value="MDN5200020.1"/>
    <property type="molecule type" value="Genomic_DNA"/>
</dbReference>
<evidence type="ECO:0000259" key="2">
    <source>
        <dbReference type="Pfam" id="PF01557"/>
    </source>
</evidence>
<dbReference type="Pfam" id="PF01557">
    <property type="entry name" value="FAA_hydrolase"/>
    <property type="match status" value="1"/>
</dbReference>
<feature type="domain" description="Fumarylacetoacetase-like C-terminal" evidence="2">
    <location>
        <begin position="2"/>
        <end position="195"/>
    </location>
</feature>
<dbReference type="InterPro" id="IPR036663">
    <property type="entry name" value="Fumarylacetoacetase_C_sf"/>
</dbReference>